<evidence type="ECO:0000313" key="8">
    <source>
        <dbReference type="EMBL" id="KEQ45066.1"/>
    </source>
</evidence>
<dbReference type="PRINTS" id="PR00069">
    <property type="entry name" value="ALDKETRDTASE"/>
</dbReference>
<dbReference type="RefSeq" id="WP_042751154.1">
    <property type="nucleotide sequence ID" value="NZ_JPFY01000013.1"/>
</dbReference>
<proteinExistence type="inferred from homology"/>
<evidence type="ECO:0000256" key="6">
    <source>
        <dbReference type="PIRSR" id="PIRSR000097-3"/>
    </source>
</evidence>
<accession>A0A081QQ43</accession>
<dbReference type="InterPro" id="IPR020471">
    <property type="entry name" value="AKR"/>
</dbReference>
<dbReference type="AlphaFoldDB" id="A0A081QQ43"/>
<feature type="active site" description="Proton donor" evidence="4">
    <location>
        <position position="48"/>
    </location>
</feature>
<keyword evidence="2" id="KW-0521">NADP</keyword>
<dbReference type="Pfam" id="PF00248">
    <property type="entry name" value="Aldo_ket_red"/>
    <property type="match status" value="1"/>
</dbReference>
<dbReference type="CDD" id="cd19133">
    <property type="entry name" value="AKR_AKR5F1"/>
    <property type="match status" value="1"/>
</dbReference>
<evidence type="ECO:0000256" key="1">
    <source>
        <dbReference type="ARBA" id="ARBA00007905"/>
    </source>
</evidence>
<dbReference type="PIRSF" id="PIRSF000097">
    <property type="entry name" value="AKR"/>
    <property type="match status" value="1"/>
</dbReference>
<dbReference type="EMBL" id="JPFY01000013">
    <property type="protein sequence ID" value="KEQ45066.1"/>
    <property type="molecule type" value="Genomic_DNA"/>
</dbReference>
<dbReference type="InterPro" id="IPR018170">
    <property type="entry name" value="Aldo/ket_reductase_CS"/>
</dbReference>
<dbReference type="GO" id="GO:0016616">
    <property type="term" value="F:oxidoreductase activity, acting on the CH-OH group of donors, NAD or NADP as acceptor"/>
    <property type="evidence" value="ECO:0007669"/>
    <property type="project" value="UniProtKB-ARBA"/>
</dbReference>
<dbReference type="PROSITE" id="PS00062">
    <property type="entry name" value="ALDOKETO_REDUCTASE_2"/>
    <property type="match status" value="1"/>
</dbReference>
<comment type="caution">
    <text evidence="8">The sequence shown here is derived from an EMBL/GenBank/DDBJ whole genome shotgun (WGS) entry which is preliminary data.</text>
</comment>
<dbReference type="PROSITE" id="PS00798">
    <property type="entry name" value="ALDOKETO_REDUCTASE_1"/>
    <property type="match status" value="1"/>
</dbReference>
<dbReference type="Proteomes" id="UP000028089">
    <property type="component" value="Unassembled WGS sequence"/>
</dbReference>
<evidence type="ECO:0000313" key="9">
    <source>
        <dbReference type="Proteomes" id="UP000028089"/>
    </source>
</evidence>
<protein>
    <submittedName>
        <fullName evidence="8">Oxidoreductase, aldo/keto reductase family</fullName>
    </submittedName>
</protein>
<sequence length="286" mass="32413">MNKIRLNNGIEMPQVGMGLFQLKGDETQTYIKQAIEAGYRLFDTASIYSNEADLGQAIKDSGIARENFFITSKVWIHSDGYEATMKEFETSLNLLGTDYIDLYLIHQPMGDVYGSWRAIEELYTQGKIKAIGVSNFSEDRLLDFILNTKIVPAVNQIELHPFFHQSSLRKLMKDYGIQVQAWGPLCEGLKNIFQHPVLEKIAKKHQKSIAQIALKWSVQMGNSVIPKSTNPVHLAENVALWDFELDQEDLDQIKQLDIGYSEIIDHKNLAIVKGLNLCLGSEKTHV</sequence>
<comment type="similarity">
    <text evidence="1">Belongs to the aldo/keto reductase family.</text>
</comment>
<dbReference type="InterPro" id="IPR036812">
    <property type="entry name" value="NAD(P)_OxRdtase_dom_sf"/>
</dbReference>
<reference evidence="8 9" key="1">
    <citation type="submission" date="2014-05" db="EMBL/GenBank/DDBJ databases">
        <authorList>
            <person name="Daugherty S.C."/>
            <person name="Tallon L.J."/>
            <person name="Sadzewicz L."/>
            <person name="Kilian M."/>
            <person name="Tettelin H."/>
        </authorList>
    </citation>
    <scope>NUCLEOTIDE SEQUENCE [LARGE SCALE GENOMIC DNA]</scope>
    <source>
        <strain evidence="8 9">SK578</strain>
    </source>
</reference>
<evidence type="ECO:0000256" key="5">
    <source>
        <dbReference type="PIRSR" id="PIRSR000097-2"/>
    </source>
</evidence>
<dbReference type="Gene3D" id="3.20.20.100">
    <property type="entry name" value="NADP-dependent oxidoreductase domain"/>
    <property type="match status" value="1"/>
</dbReference>
<feature type="site" description="Lowers pKa of active site Tyr" evidence="6">
    <location>
        <position position="73"/>
    </location>
</feature>
<keyword evidence="3" id="KW-0560">Oxidoreductase</keyword>
<evidence type="ECO:0000256" key="4">
    <source>
        <dbReference type="PIRSR" id="PIRSR000097-1"/>
    </source>
</evidence>
<evidence type="ECO:0000256" key="2">
    <source>
        <dbReference type="ARBA" id="ARBA00022857"/>
    </source>
</evidence>
<evidence type="ECO:0000259" key="7">
    <source>
        <dbReference type="Pfam" id="PF00248"/>
    </source>
</evidence>
<feature type="domain" description="NADP-dependent oxidoreductase" evidence="7">
    <location>
        <begin position="16"/>
        <end position="257"/>
    </location>
</feature>
<dbReference type="SUPFAM" id="SSF51430">
    <property type="entry name" value="NAD(P)-linked oxidoreductase"/>
    <property type="match status" value="1"/>
</dbReference>
<dbReference type="PATRIC" id="fig|28037.93.peg.1117"/>
<gene>
    <name evidence="8" type="ORF">SK578_1163</name>
</gene>
<dbReference type="InterPro" id="IPR023210">
    <property type="entry name" value="NADP_OxRdtase_dom"/>
</dbReference>
<name>A0A081QQ43_STRMT</name>
<evidence type="ECO:0000256" key="3">
    <source>
        <dbReference type="ARBA" id="ARBA00023002"/>
    </source>
</evidence>
<dbReference type="PANTHER" id="PTHR43827">
    <property type="entry name" value="2,5-DIKETO-D-GLUCONIC ACID REDUCTASE"/>
    <property type="match status" value="1"/>
</dbReference>
<feature type="binding site" evidence="5">
    <location>
        <position position="106"/>
    </location>
    <ligand>
        <name>substrate</name>
    </ligand>
</feature>
<dbReference type="PANTHER" id="PTHR43827:SF3">
    <property type="entry name" value="NADP-DEPENDENT OXIDOREDUCTASE DOMAIN-CONTAINING PROTEIN"/>
    <property type="match status" value="1"/>
</dbReference>
<dbReference type="FunFam" id="3.20.20.100:FF:000015">
    <property type="entry name" value="Oxidoreductase, aldo/keto reductase family"/>
    <property type="match status" value="1"/>
</dbReference>
<organism evidence="8 9">
    <name type="scientific">Streptococcus mitis</name>
    <dbReference type="NCBI Taxonomy" id="28037"/>
    <lineage>
        <taxon>Bacteria</taxon>
        <taxon>Bacillati</taxon>
        <taxon>Bacillota</taxon>
        <taxon>Bacilli</taxon>
        <taxon>Lactobacillales</taxon>
        <taxon>Streptococcaceae</taxon>
        <taxon>Streptococcus</taxon>
        <taxon>Streptococcus mitis group</taxon>
    </lineage>
</organism>